<evidence type="ECO:0000259" key="10">
    <source>
        <dbReference type="PROSITE" id="PS50112"/>
    </source>
</evidence>
<dbReference type="Pfam" id="PF02518">
    <property type="entry name" value="HATPase_c"/>
    <property type="match status" value="1"/>
</dbReference>
<accession>L0KUX3</accession>
<dbReference type="GO" id="GO:0000155">
    <property type="term" value="F:phosphorelay sensor kinase activity"/>
    <property type="evidence" value="ECO:0007669"/>
    <property type="project" value="InterPro"/>
</dbReference>
<evidence type="ECO:0000256" key="6">
    <source>
        <dbReference type="ARBA" id="ARBA00023012"/>
    </source>
</evidence>
<proteinExistence type="predicted"/>
<dbReference type="InterPro" id="IPR000014">
    <property type="entry name" value="PAS"/>
</dbReference>
<dbReference type="GO" id="GO:0006355">
    <property type="term" value="P:regulation of DNA-templated transcription"/>
    <property type="evidence" value="ECO:0007669"/>
    <property type="project" value="InterPro"/>
</dbReference>
<dbReference type="InterPro" id="IPR005467">
    <property type="entry name" value="His_kinase_dom"/>
</dbReference>
<dbReference type="PANTHER" id="PTHR43047">
    <property type="entry name" value="TWO-COMPONENT HISTIDINE PROTEIN KINASE"/>
    <property type="match status" value="1"/>
</dbReference>
<dbReference type="Pfam" id="PF00512">
    <property type="entry name" value="HisKA"/>
    <property type="match status" value="1"/>
</dbReference>
<evidence type="ECO:0000256" key="8">
    <source>
        <dbReference type="SAM" id="Coils"/>
    </source>
</evidence>
<feature type="domain" description="PAS" evidence="10">
    <location>
        <begin position="8"/>
        <end position="54"/>
    </location>
</feature>
<dbReference type="HOGENOM" id="CLU_000445_114_71_2"/>
<dbReference type="PROSITE" id="PS50112">
    <property type="entry name" value="PAS"/>
    <property type="match status" value="2"/>
</dbReference>
<keyword evidence="8" id="KW-0175">Coiled coil</keyword>
<evidence type="ECO:0000256" key="2">
    <source>
        <dbReference type="ARBA" id="ARBA00012438"/>
    </source>
</evidence>
<dbReference type="FunFam" id="3.30.565.10:FF:000006">
    <property type="entry name" value="Sensor histidine kinase WalK"/>
    <property type="match status" value="1"/>
</dbReference>
<dbReference type="SMART" id="SM00086">
    <property type="entry name" value="PAC"/>
    <property type="match status" value="1"/>
</dbReference>
<dbReference type="InterPro" id="IPR035965">
    <property type="entry name" value="PAS-like_dom_sf"/>
</dbReference>
<feature type="domain" description="PAS" evidence="10">
    <location>
        <begin position="263"/>
        <end position="307"/>
    </location>
</feature>
<dbReference type="CDD" id="cd16922">
    <property type="entry name" value="HATPase_EvgS-ArcB-TorS-like"/>
    <property type="match status" value="1"/>
</dbReference>
<dbReference type="GO" id="GO:0005886">
    <property type="term" value="C:plasma membrane"/>
    <property type="evidence" value="ECO:0007669"/>
    <property type="project" value="TreeGrafter"/>
</dbReference>
<dbReference type="Proteomes" id="UP000010866">
    <property type="component" value="Chromosome"/>
</dbReference>
<dbReference type="InterPro" id="IPR003594">
    <property type="entry name" value="HATPase_dom"/>
</dbReference>
<dbReference type="Pfam" id="PF13426">
    <property type="entry name" value="PAS_9"/>
    <property type="match status" value="1"/>
</dbReference>
<dbReference type="InterPro" id="IPR001610">
    <property type="entry name" value="PAC"/>
</dbReference>
<dbReference type="InterPro" id="IPR003661">
    <property type="entry name" value="HisK_dim/P_dom"/>
</dbReference>
<evidence type="ECO:0000259" key="11">
    <source>
        <dbReference type="PROSITE" id="PS50113"/>
    </source>
</evidence>
<dbReference type="EC" id="2.7.13.3" evidence="2"/>
<dbReference type="InterPro" id="IPR000700">
    <property type="entry name" value="PAS-assoc_C"/>
</dbReference>
<dbReference type="SMART" id="SM00388">
    <property type="entry name" value="HisKA"/>
    <property type="match status" value="1"/>
</dbReference>
<dbReference type="EMBL" id="CP003362">
    <property type="protein sequence ID" value="AGB49247.1"/>
    <property type="molecule type" value="Genomic_DNA"/>
</dbReference>
<dbReference type="InterPro" id="IPR004358">
    <property type="entry name" value="Sig_transdc_His_kin-like_C"/>
</dbReference>
<dbReference type="InterPro" id="IPR013655">
    <property type="entry name" value="PAS_fold_3"/>
</dbReference>
<dbReference type="SMART" id="SM00387">
    <property type="entry name" value="HATPase_c"/>
    <property type="match status" value="1"/>
</dbReference>
<evidence type="ECO:0000256" key="4">
    <source>
        <dbReference type="ARBA" id="ARBA00022679"/>
    </source>
</evidence>
<evidence type="ECO:0000313" key="13">
    <source>
        <dbReference type="Proteomes" id="UP000010866"/>
    </source>
</evidence>
<organism evidence="12 13">
    <name type="scientific">Methanomethylovorans hollandica (strain DSM 15978 / NBRC 107637 / DMS1)</name>
    <dbReference type="NCBI Taxonomy" id="867904"/>
    <lineage>
        <taxon>Archaea</taxon>
        <taxon>Methanobacteriati</taxon>
        <taxon>Methanobacteriota</taxon>
        <taxon>Stenosarchaea group</taxon>
        <taxon>Methanomicrobia</taxon>
        <taxon>Methanosarcinales</taxon>
        <taxon>Methanosarcinaceae</taxon>
        <taxon>Methanomethylovorans</taxon>
    </lineage>
</organism>
<dbReference type="Pfam" id="PF00989">
    <property type="entry name" value="PAS"/>
    <property type="match status" value="1"/>
</dbReference>
<name>L0KUX3_METHD</name>
<evidence type="ECO:0000256" key="1">
    <source>
        <dbReference type="ARBA" id="ARBA00000085"/>
    </source>
</evidence>
<dbReference type="PRINTS" id="PR00344">
    <property type="entry name" value="BCTRLSENSOR"/>
</dbReference>
<dbReference type="Gene3D" id="1.10.287.130">
    <property type="match status" value="1"/>
</dbReference>
<dbReference type="InterPro" id="IPR036890">
    <property type="entry name" value="HATPase_C_sf"/>
</dbReference>
<gene>
    <name evidence="12" type="ordered locus">Metho_1008</name>
</gene>
<dbReference type="InterPro" id="IPR013767">
    <property type="entry name" value="PAS_fold"/>
</dbReference>
<keyword evidence="3" id="KW-0597">Phosphoprotein</keyword>
<dbReference type="Pfam" id="PF08447">
    <property type="entry name" value="PAS_3"/>
    <property type="match status" value="1"/>
</dbReference>
<dbReference type="PROSITE" id="PS50109">
    <property type="entry name" value="HIS_KIN"/>
    <property type="match status" value="1"/>
</dbReference>
<feature type="coiled-coil region" evidence="8">
    <location>
        <begin position="369"/>
        <end position="403"/>
    </location>
</feature>
<evidence type="ECO:0000313" key="12">
    <source>
        <dbReference type="EMBL" id="AGB49247.1"/>
    </source>
</evidence>
<dbReference type="GeneID" id="14406817"/>
<evidence type="ECO:0000256" key="3">
    <source>
        <dbReference type="ARBA" id="ARBA00022553"/>
    </source>
</evidence>
<dbReference type="PANTHER" id="PTHR43047:SF72">
    <property type="entry name" value="OSMOSENSING HISTIDINE PROTEIN KINASE SLN1"/>
    <property type="match status" value="1"/>
</dbReference>
<protein>
    <recommendedName>
        <fullName evidence="2">histidine kinase</fullName>
        <ecNumber evidence="2">2.7.13.3</ecNumber>
    </recommendedName>
</protein>
<dbReference type="GO" id="GO:0009927">
    <property type="term" value="F:histidine phosphotransfer kinase activity"/>
    <property type="evidence" value="ECO:0007669"/>
    <property type="project" value="TreeGrafter"/>
</dbReference>
<evidence type="ECO:0000259" key="9">
    <source>
        <dbReference type="PROSITE" id="PS50109"/>
    </source>
</evidence>
<dbReference type="KEGG" id="mhz:Metho_1008"/>
<dbReference type="SUPFAM" id="SSF47384">
    <property type="entry name" value="Homodimeric domain of signal transducing histidine kinase"/>
    <property type="match status" value="1"/>
</dbReference>
<feature type="domain" description="PAC" evidence="11">
    <location>
        <begin position="210"/>
        <end position="262"/>
    </location>
</feature>
<sequence>MDNICIGILASAWKGVWAVDRENRFIFFNKGMEDISGLMSDYLMGKDLMLFLPDQTIIDEVHFRELFHKAREELTPVNYSLLPIINSKGELMEQSGQLLPLLDEDGSYTGMVGTVEYFSTKKIGASAGGDGSSERKLDVIYRNSPVIAFLWKPLPGWPVVFVSENISRFGYHAEEFTSGKMLYSDMVYPEDLSGLTSEISDFEKLENLYFTREYRIVTRYGEVKWVTERSMLARDERGGPSYYQGIIIDITHLKEMEYALKESEEKYRLIFENSPLGIFNFGKDGTVTHCNDKIADILGIPKEQILGFNMNTSLRDEKMKAAFKEVLLLRQGHFEGEYRSRENGKAAFIKVDYSPNISGDGTLLGGVGIVEDIRERKQAEEKLREYADELSKMNKELQSVDRMKSELLSNVSHELRTPLTSIKGYSDLLMEGTLGEMNYQQLKAVNTVIRNTERLRRLVDSLLYVSMAEVENIKYDFSKIDVLEVIDNAVTDMTIPVTEKKIDVLLHVQEDVPQIEADAKKIADMLTNVLDNAVKFTPSMGKISISARKEGEMVHISVEDTGIGIPSELVPHLFQKFYQIDPSIRRKYGGTGLGLFISRNIVEAHKGKIWIESEDSQGTTVHILLPVQQGGA</sequence>
<keyword evidence="5" id="KW-0418">Kinase</keyword>
<keyword evidence="7" id="KW-0472">Membrane</keyword>
<dbReference type="NCBIfam" id="TIGR00229">
    <property type="entry name" value="sensory_box"/>
    <property type="match status" value="3"/>
</dbReference>
<evidence type="ECO:0000256" key="5">
    <source>
        <dbReference type="ARBA" id="ARBA00022777"/>
    </source>
</evidence>
<dbReference type="PROSITE" id="PS50113">
    <property type="entry name" value="PAC"/>
    <property type="match status" value="2"/>
</dbReference>
<keyword evidence="6" id="KW-0902">Two-component regulatory system</keyword>
<dbReference type="CDD" id="cd00130">
    <property type="entry name" value="PAS"/>
    <property type="match status" value="3"/>
</dbReference>
<dbReference type="STRING" id="867904.Metho_1008"/>
<dbReference type="RefSeq" id="WP_015324414.1">
    <property type="nucleotide sequence ID" value="NC_019977.1"/>
</dbReference>
<dbReference type="Gene3D" id="3.30.450.20">
    <property type="entry name" value="PAS domain"/>
    <property type="match status" value="3"/>
</dbReference>
<dbReference type="Gene3D" id="3.30.565.10">
    <property type="entry name" value="Histidine kinase-like ATPase, C-terminal domain"/>
    <property type="match status" value="1"/>
</dbReference>
<feature type="domain" description="PAC" evidence="11">
    <location>
        <begin position="332"/>
        <end position="385"/>
    </location>
</feature>
<reference evidence="13" key="1">
    <citation type="submission" date="2012-02" db="EMBL/GenBank/DDBJ databases">
        <title>Complete sequence of chromosome of Methanomethylovorans hollandica DSM 15978.</title>
        <authorList>
            <person name="Lucas S."/>
            <person name="Copeland A."/>
            <person name="Lapidus A."/>
            <person name="Glavina del Rio T."/>
            <person name="Dalin E."/>
            <person name="Tice H."/>
            <person name="Bruce D."/>
            <person name="Goodwin L."/>
            <person name="Pitluck S."/>
            <person name="Peters L."/>
            <person name="Mikhailova N."/>
            <person name="Held B."/>
            <person name="Kyrpides N."/>
            <person name="Mavromatis K."/>
            <person name="Ivanova N."/>
            <person name="Brettin T."/>
            <person name="Detter J.C."/>
            <person name="Han C."/>
            <person name="Larimer F."/>
            <person name="Land M."/>
            <person name="Hauser L."/>
            <person name="Markowitz V."/>
            <person name="Cheng J.-F."/>
            <person name="Hugenholtz P."/>
            <person name="Woyke T."/>
            <person name="Wu D."/>
            <person name="Spring S."/>
            <person name="Schroeder M."/>
            <person name="Brambilla E."/>
            <person name="Klenk H.-P."/>
            <person name="Eisen J.A."/>
        </authorList>
    </citation>
    <scope>NUCLEOTIDE SEQUENCE [LARGE SCALE GENOMIC DNA]</scope>
    <source>
        <strain evidence="13">DSM 15978 / NBRC 107637 / DMS1</strain>
    </source>
</reference>
<keyword evidence="4" id="KW-0808">Transferase</keyword>
<dbReference type="SMART" id="SM00091">
    <property type="entry name" value="PAS"/>
    <property type="match status" value="2"/>
</dbReference>
<dbReference type="CDD" id="cd00082">
    <property type="entry name" value="HisKA"/>
    <property type="match status" value="1"/>
</dbReference>
<dbReference type="FunFam" id="1.10.287.130:FF:000001">
    <property type="entry name" value="Two-component sensor histidine kinase"/>
    <property type="match status" value="1"/>
</dbReference>
<dbReference type="SUPFAM" id="SSF55874">
    <property type="entry name" value="ATPase domain of HSP90 chaperone/DNA topoisomerase II/histidine kinase"/>
    <property type="match status" value="1"/>
</dbReference>
<dbReference type="SUPFAM" id="SSF55785">
    <property type="entry name" value="PYP-like sensor domain (PAS domain)"/>
    <property type="match status" value="3"/>
</dbReference>
<keyword evidence="13" id="KW-1185">Reference proteome</keyword>
<dbReference type="AlphaFoldDB" id="L0KUX3"/>
<comment type="catalytic activity">
    <reaction evidence="1">
        <text>ATP + protein L-histidine = ADP + protein N-phospho-L-histidine.</text>
        <dbReference type="EC" id="2.7.13.3"/>
    </reaction>
</comment>
<evidence type="ECO:0000256" key="7">
    <source>
        <dbReference type="ARBA" id="ARBA00023136"/>
    </source>
</evidence>
<dbReference type="InterPro" id="IPR036097">
    <property type="entry name" value="HisK_dim/P_sf"/>
</dbReference>
<feature type="domain" description="Histidine kinase" evidence="9">
    <location>
        <begin position="410"/>
        <end position="629"/>
    </location>
</feature>